<organism evidence="2 3">
    <name type="scientific">Candidatus Enterenecus faecium</name>
    <dbReference type="NCBI Taxonomy" id="2840780"/>
    <lineage>
        <taxon>Bacteria</taxon>
        <taxon>Bacillati</taxon>
        <taxon>Bacillota</taxon>
        <taxon>Clostridia</taxon>
        <taxon>Eubacteriales</taxon>
        <taxon>Candidatus Enterenecus</taxon>
    </lineage>
</organism>
<comment type="caution">
    <text evidence="2">The sequence shown here is derived from an EMBL/GenBank/DDBJ whole genome shotgun (WGS) entry which is preliminary data.</text>
</comment>
<dbReference type="AlphaFoldDB" id="A0A9D1CGN2"/>
<evidence type="ECO:0000313" key="3">
    <source>
        <dbReference type="Proteomes" id="UP000886879"/>
    </source>
</evidence>
<reference evidence="2" key="2">
    <citation type="journal article" date="2021" name="PeerJ">
        <title>Extensive microbial diversity within the chicken gut microbiome revealed by metagenomics and culture.</title>
        <authorList>
            <person name="Gilroy R."/>
            <person name="Ravi A."/>
            <person name="Getino M."/>
            <person name="Pursley I."/>
            <person name="Horton D.L."/>
            <person name="Alikhan N.F."/>
            <person name="Baker D."/>
            <person name="Gharbi K."/>
            <person name="Hall N."/>
            <person name="Watson M."/>
            <person name="Adriaenssens E.M."/>
            <person name="Foster-Nyarko E."/>
            <person name="Jarju S."/>
            <person name="Secka A."/>
            <person name="Antonio M."/>
            <person name="Oren A."/>
            <person name="Chaudhuri R.R."/>
            <person name="La Ragione R."/>
            <person name="Hildebrand F."/>
            <person name="Pallen M.J."/>
        </authorList>
    </citation>
    <scope>NUCLEOTIDE SEQUENCE</scope>
    <source>
        <strain evidence="2">ChiGjej2B2-12916</strain>
    </source>
</reference>
<evidence type="ECO:0000256" key="1">
    <source>
        <dbReference type="SAM" id="Coils"/>
    </source>
</evidence>
<keyword evidence="1" id="KW-0175">Coiled coil</keyword>
<dbReference type="Proteomes" id="UP000886879">
    <property type="component" value="Unassembled WGS sequence"/>
</dbReference>
<protein>
    <submittedName>
        <fullName evidence="2">Stage III sporulation protein AG</fullName>
    </submittedName>
</protein>
<proteinExistence type="predicted"/>
<dbReference type="EMBL" id="DVFO01000037">
    <property type="protein sequence ID" value="HIQ60727.1"/>
    <property type="molecule type" value="Genomic_DNA"/>
</dbReference>
<reference evidence="2" key="1">
    <citation type="submission" date="2020-10" db="EMBL/GenBank/DDBJ databases">
        <authorList>
            <person name="Gilroy R."/>
        </authorList>
    </citation>
    <scope>NUCLEOTIDE SEQUENCE</scope>
    <source>
        <strain evidence="2">ChiGjej2B2-12916</strain>
    </source>
</reference>
<sequence>MKWNWNMPNGEQWRSWLRQYKLVLVLAVVGLVLVAWPTQRTATSDPDTQSQRAEEESFSVEELEQRLAQAISRIQGAGDATVLLSLDQGVERVLAEDRVEEQGEKENSQEQTTVICDGEDGEEVVLLTQYYPSFRGALVVCPGGDDPQVQLAITQAVSALTGLGSDRITICAGD</sequence>
<evidence type="ECO:0000313" key="2">
    <source>
        <dbReference type="EMBL" id="HIQ60727.1"/>
    </source>
</evidence>
<feature type="coiled-coil region" evidence="1">
    <location>
        <begin position="53"/>
        <end position="80"/>
    </location>
</feature>
<accession>A0A9D1CGN2</accession>
<gene>
    <name evidence="2" type="ORF">IAD31_03905</name>
</gene>
<name>A0A9D1CGN2_9FIRM</name>